<protein>
    <submittedName>
        <fullName evidence="3">Exostosin family protein</fullName>
    </submittedName>
</protein>
<dbReference type="InterPro" id="IPR040911">
    <property type="entry name" value="Exostosin_GT47"/>
</dbReference>
<dbReference type="InterPro" id="IPR004263">
    <property type="entry name" value="Exostosin"/>
</dbReference>
<comment type="similarity">
    <text evidence="1">Belongs to the glycosyltransferase 47 family.</text>
</comment>
<proteinExistence type="inferred from homology"/>
<dbReference type="Pfam" id="PF03016">
    <property type="entry name" value="Exostosin_GT47"/>
    <property type="match status" value="1"/>
</dbReference>
<dbReference type="Proteomes" id="UP000179807">
    <property type="component" value="Unassembled WGS sequence"/>
</dbReference>
<dbReference type="VEuPathDB" id="TrichDB:TRFO_33431"/>
<accession>A0A1J4JLM0</accession>
<dbReference type="PANTHER" id="PTHR11062">
    <property type="entry name" value="EXOSTOSIN HEPARAN SULFATE GLYCOSYLTRANSFERASE -RELATED"/>
    <property type="match status" value="1"/>
</dbReference>
<feature type="domain" description="Exostosin GT47" evidence="2">
    <location>
        <begin position="56"/>
        <end position="336"/>
    </location>
</feature>
<organism evidence="3 4">
    <name type="scientific">Tritrichomonas foetus</name>
    <dbReference type="NCBI Taxonomy" id="1144522"/>
    <lineage>
        <taxon>Eukaryota</taxon>
        <taxon>Metamonada</taxon>
        <taxon>Parabasalia</taxon>
        <taxon>Tritrichomonadida</taxon>
        <taxon>Tritrichomonadidae</taxon>
        <taxon>Tritrichomonas</taxon>
    </lineage>
</organism>
<keyword evidence="4" id="KW-1185">Reference proteome</keyword>
<dbReference type="OrthoDB" id="1924787at2759"/>
<dbReference type="GO" id="GO:0016757">
    <property type="term" value="F:glycosyltransferase activity"/>
    <property type="evidence" value="ECO:0007669"/>
    <property type="project" value="InterPro"/>
</dbReference>
<sequence length="402" mass="47352">MFRKCFPLHIFILIVAGIITTTYSYSFINYSNYYEEKIVLHSLSTHYFFFQNKLAPLSIFLYNVSGFNRSETKFEAKWPMERQKMHTEIFEPLFYHQMQEYCYKTNDPLKADVFGTPIIISYQPYIKLTQSVIPFINKTGPYLMRYGGVDHFFIHVVFCSSFFSIGYQEQKFLPYSLSLPDFHWSWSINNVRQSWRTTIIPYTSNQETSPLNKSISIFFIGTMSPSFLGGTGKKVRRAMADVLENISGSVVIKTLRHSKKNHATKYNISKMIRESLFCAVPFGDSPSSKRMFDSFRGRCIPIVLSDDIRFPFEESMINYQFFVTQINMSHPERIQEAMMVLNDRKIEQIRHEMEQIDEILDVATDKQFTIGDQTWAWLWHEYIKACIVSSVKRRDLKQNLLY</sequence>
<dbReference type="GeneID" id="94843773"/>
<name>A0A1J4JLM0_9EUKA</name>
<dbReference type="RefSeq" id="XP_068353145.1">
    <property type="nucleotide sequence ID" value="XM_068509069.1"/>
</dbReference>
<evidence type="ECO:0000259" key="2">
    <source>
        <dbReference type="Pfam" id="PF03016"/>
    </source>
</evidence>
<evidence type="ECO:0000313" key="3">
    <source>
        <dbReference type="EMBL" id="OHT00009.1"/>
    </source>
</evidence>
<evidence type="ECO:0000256" key="1">
    <source>
        <dbReference type="ARBA" id="ARBA00010271"/>
    </source>
</evidence>
<dbReference type="AlphaFoldDB" id="A0A1J4JLM0"/>
<dbReference type="EMBL" id="MLAK01000976">
    <property type="protein sequence ID" value="OHT00009.1"/>
    <property type="molecule type" value="Genomic_DNA"/>
</dbReference>
<reference evidence="3" key="1">
    <citation type="submission" date="2016-10" db="EMBL/GenBank/DDBJ databases">
        <authorList>
            <person name="Benchimol M."/>
            <person name="Almeida L.G."/>
            <person name="Vasconcelos A.T."/>
            <person name="Perreira-Neves A."/>
            <person name="Rosa I.A."/>
            <person name="Tasca T."/>
            <person name="Bogo M.R."/>
            <person name="de Souza W."/>
        </authorList>
    </citation>
    <scope>NUCLEOTIDE SEQUENCE [LARGE SCALE GENOMIC DNA]</scope>
    <source>
        <strain evidence="3">K</strain>
    </source>
</reference>
<dbReference type="PANTHER" id="PTHR11062:SF281">
    <property type="entry name" value="EXOSTOSIN-LIKE 2"/>
    <property type="match status" value="1"/>
</dbReference>
<gene>
    <name evidence="3" type="ORF">TRFO_33431</name>
</gene>
<comment type="caution">
    <text evidence="3">The sequence shown here is derived from an EMBL/GenBank/DDBJ whole genome shotgun (WGS) entry which is preliminary data.</text>
</comment>
<evidence type="ECO:0000313" key="4">
    <source>
        <dbReference type="Proteomes" id="UP000179807"/>
    </source>
</evidence>